<dbReference type="RefSeq" id="WP_163485397.1">
    <property type="nucleotide sequence ID" value="NZ_CP048739.1"/>
</dbReference>
<dbReference type="InterPro" id="IPR050736">
    <property type="entry name" value="Sensor_HK_Regulatory"/>
</dbReference>
<dbReference type="EC" id="2.7.13.3" evidence="2"/>
<dbReference type="PROSITE" id="PS50109">
    <property type="entry name" value="HIS_KIN"/>
    <property type="match status" value="1"/>
</dbReference>
<dbReference type="PROSITE" id="PS50113">
    <property type="entry name" value="PAC"/>
    <property type="match status" value="2"/>
</dbReference>
<keyword evidence="3" id="KW-0808">Transferase</keyword>
<dbReference type="Pfam" id="PF13426">
    <property type="entry name" value="PAS_9"/>
    <property type="match status" value="1"/>
</dbReference>
<dbReference type="InterPro" id="IPR001610">
    <property type="entry name" value="PAC"/>
</dbReference>
<keyword evidence="5" id="KW-0902">Two-component regulatory system</keyword>
<dbReference type="PROSITE" id="PS50112">
    <property type="entry name" value="PAS"/>
    <property type="match status" value="2"/>
</dbReference>
<dbReference type="InterPro" id="IPR003594">
    <property type="entry name" value="HATPase_dom"/>
</dbReference>
<dbReference type="Gene3D" id="3.30.450.20">
    <property type="entry name" value="PAS domain"/>
    <property type="match status" value="2"/>
</dbReference>
<dbReference type="InterPro" id="IPR035965">
    <property type="entry name" value="PAS-like_dom_sf"/>
</dbReference>
<dbReference type="InterPro" id="IPR000014">
    <property type="entry name" value="PAS"/>
</dbReference>
<evidence type="ECO:0000313" key="6">
    <source>
        <dbReference type="EMBL" id="QIB73298.1"/>
    </source>
</evidence>
<evidence type="ECO:0000256" key="2">
    <source>
        <dbReference type="ARBA" id="ARBA00012438"/>
    </source>
</evidence>
<dbReference type="Gene3D" id="1.10.287.130">
    <property type="match status" value="1"/>
</dbReference>
<dbReference type="Pfam" id="PF00512">
    <property type="entry name" value="HisKA"/>
    <property type="match status" value="1"/>
</dbReference>
<dbReference type="InterPro" id="IPR000700">
    <property type="entry name" value="PAS-assoc_C"/>
</dbReference>
<dbReference type="SMART" id="SM00091">
    <property type="entry name" value="PAS"/>
    <property type="match status" value="2"/>
</dbReference>
<dbReference type="SUPFAM" id="SSF55785">
    <property type="entry name" value="PYP-like sensor domain (PAS domain)"/>
    <property type="match status" value="2"/>
</dbReference>
<evidence type="ECO:0000256" key="3">
    <source>
        <dbReference type="ARBA" id="ARBA00022679"/>
    </source>
</evidence>
<dbReference type="Pfam" id="PF08448">
    <property type="entry name" value="PAS_4"/>
    <property type="match status" value="1"/>
</dbReference>
<dbReference type="SUPFAM" id="SSF55874">
    <property type="entry name" value="ATPase domain of HSP90 chaperone/DNA topoisomerase II/histidine kinase"/>
    <property type="match status" value="1"/>
</dbReference>
<dbReference type="GeneID" id="44078290"/>
<organism evidence="6 7">
    <name type="scientific">Halogeometricum borinquense</name>
    <dbReference type="NCBI Taxonomy" id="60847"/>
    <lineage>
        <taxon>Archaea</taxon>
        <taxon>Methanobacteriati</taxon>
        <taxon>Methanobacteriota</taxon>
        <taxon>Stenosarchaea group</taxon>
        <taxon>Halobacteria</taxon>
        <taxon>Halobacteriales</taxon>
        <taxon>Haloferacaceae</taxon>
        <taxon>Halogeometricum</taxon>
    </lineage>
</organism>
<keyword evidence="4 6" id="KW-0418">Kinase</keyword>
<evidence type="ECO:0000256" key="1">
    <source>
        <dbReference type="ARBA" id="ARBA00000085"/>
    </source>
</evidence>
<dbReference type="SMART" id="SM00086">
    <property type="entry name" value="PAC"/>
    <property type="match status" value="2"/>
</dbReference>
<protein>
    <recommendedName>
        <fullName evidence="2">histidine kinase</fullName>
        <ecNumber evidence="2">2.7.13.3</ecNumber>
    </recommendedName>
</protein>
<dbReference type="GO" id="GO:0000155">
    <property type="term" value="F:phosphorelay sensor kinase activity"/>
    <property type="evidence" value="ECO:0007669"/>
    <property type="project" value="InterPro"/>
</dbReference>
<proteinExistence type="predicted"/>
<dbReference type="InterPro" id="IPR003661">
    <property type="entry name" value="HisK_dim/P_dom"/>
</dbReference>
<dbReference type="CDD" id="cd00130">
    <property type="entry name" value="PAS"/>
    <property type="match status" value="2"/>
</dbReference>
<dbReference type="InterPro" id="IPR005467">
    <property type="entry name" value="His_kinase_dom"/>
</dbReference>
<dbReference type="SMART" id="SM00388">
    <property type="entry name" value="HisKA"/>
    <property type="match status" value="1"/>
</dbReference>
<dbReference type="CDD" id="cd00082">
    <property type="entry name" value="HisKA"/>
    <property type="match status" value="1"/>
</dbReference>
<dbReference type="Pfam" id="PF02518">
    <property type="entry name" value="HATPase_c"/>
    <property type="match status" value="1"/>
</dbReference>
<dbReference type="InterPro" id="IPR013656">
    <property type="entry name" value="PAS_4"/>
</dbReference>
<dbReference type="PANTHER" id="PTHR43711">
    <property type="entry name" value="TWO-COMPONENT HISTIDINE KINASE"/>
    <property type="match status" value="1"/>
</dbReference>
<dbReference type="SUPFAM" id="SSF47384">
    <property type="entry name" value="Homodimeric domain of signal transducing histidine kinase"/>
    <property type="match status" value="1"/>
</dbReference>
<gene>
    <name evidence="6" type="ORF">G3I44_02775</name>
</gene>
<dbReference type="CDD" id="cd00075">
    <property type="entry name" value="HATPase"/>
    <property type="match status" value="1"/>
</dbReference>
<comment type="catalytic activity">
    <reaction evidence="1">
        <text>ATP + protein L-histidine = ADP + protein N-phospho-L-histidine.</text>
        <dbReference type="EC" id="2.7.13.3"/>
    </reaction>
</comment>
<evidence type="ECO:0000256" key="4">
    <source>
        <dbReference type="ARBA" id="ARBA00022777"/>
    </source>
</evidence>
<dbReference type="Gene3D" id="3.30.565.10">
    <property type="entry name" value="Histidine kinase-like ATPase, C-terminal domain"/>
    <property type="match status" value="1"/>
</dbReference>
<dbReference type="Proteomes" id="UP000465846">
    <property type="component" value="Chromosome"/>
</dbReference>
<name>A0A6C0UK12_9EURY</name>
<dbReference type="SMART" id="SM00387">
    <property type="entry name" value="HATPase_c"/>
    <property type="match status" value="1"/>
</dbReference>
<sequence>MKDFVASDSGELLLRVLENVNDVITVRDAETGETLAVSGAVEEMYGYTPEEFSELTIETYSANHAEYTEERAQDLIADARERGESSFEWKAKRADGAEFWTEISISKTELEERTVLVNVVRDITDRKEHELELKRFERLVSLISDPVFTIDENDRIDYVNDATVGLTGYSREELVETDFEELSADVSLVQGDLDAIHGLQDTEEDSIRLEGTITRPDGTERTIETNLALLPPTEEGTFGGAVGVSRDITQRKRREEKLERFASVLSHDLRNPLNAAMAQITLLREIEGCDSEYVDTLEALTDRMAEIIDDVLTLTREGKYVTDPETFVLGDVAEEAWNTINATDANLSVGGELGTVEGDRQRVRRLLENLFSNAVRHGGDDVSVRIERLPDGFAICDDGPGIPPDERNEVFEYGYSTATDGTGFGLNIVEEIADAHDWNIVIAESDSGGARFEISGLSADGQRGRD</sequence>
<accession>A0A6C0UK12</accession>
<dbReference type="InterPro" id="IPR036097">
    <property type="entry name" value="HisK_dim/P_sf"/>
</dbReference>
<dbReference type="InterPro" id="IPR036890">
    <property type="entry name" value="HATPase_C_sf"/>
</dbReference>
<dbReference type="EMBL" id="CP048739">
    <property type="protein sequence ID" value="QIB73298.1"/>
    <property type="molecule type" value="Genomic_DNA"/>
</dbReference>
<evidence type="ECO:0000313" key="7">
    <source>
        <dbReference type="Proteomes" id="UP000465846"/>
    </source>
</evidence>
<evidence type="ECO:0000256" key="5">
    <source>
        <dbReference type="ARBA" id="ARBA00023012"/>
    </source>
</evidence>
<dbReference type="NCBIfam" id="TIGR00229">
    <property type="entry name" value="sensory_box"/>
    <property type="match status" value="2"/>
</dbReference>
<dbReference type="AlphaFoldDB" id="A0A6C0UK12"/>
<dbReference type="PANTHER" id="PTHR43711:SF1">
    <property type="entry name" value="HISTIDINE KINASE 1"/>
    <property type="match status" value="1"/>
</dbReference>
<reference evidence="6 7" key="1">
    <citation type="submission" date="2020-02" db="EMBL/GenBank/DDBJ databases">
        <title>Whole genome sequence of Halogeometricum borinquense strain wsp4.</title>
        <authorList>
            <person name="Verma D.K."/>
            <person name="Gopal K."/>
            <person name="Prasad E.S."/>
        </authorList>
    </citation>
    <scope>NUCLEOTIDE SEQUENCE [LARGE SCALE GENOMIC DNA]</scope>
    <source>
        <strain evidence="7">wsp4</strain>
    </source>
</reference>